<organism evidence="2 3">
    <name type="scientific">Ruminiclostridium hungatei</name>
    <name type="common">Clostridium hungatei</name>
    <dbReference type="NCBI Taxonomy" id="48256"/>
    <lineage>
        <taxon>Bacteria</taxon>
        <taxon>Bacillati</taxon>
        <taxon>Bacillota</taxon>
        <taxon>Clostridia</taxon>
        <taxon>Eubacteriales</taxon>
        <taxon>Oscillospiraceae</taxon>
        <taxon>Ruminiclostridium</taxon>
    </lineage>
</organism>
<dbReference type="STRING" id="48256.CLHUN_41520"/>
<comment type="caution">
    <text evidence="2">The sequence shown here is derived from an EMBL/GenBank/DDBJ whole genome shotgun (WGS) entry which is preliminary data.</text>
</comment>
<keyword evidence="1" id="KW-0812">Transmembrane</keyword>
<accession>A0A1V4SFG4</accession>
<reference evidence="2 3" key="1">
    <citation type="submission" date="2017-03" db="EMBL/GenBank/DDBJ databases">
        <title>Genome sequence of Clostridium hungatei DSM 14427.</title>
        <authorList>
            <person name="Poehlein A."/>
            <person name="Daniel R."/>
        </authorList>
    </citation>
    <scope>NUCLEOTIDE SEQUENCE [LARGE SCALE GENOMIC DNA]</scope>
    <source>
        <strain evidence="2 3">DSM 14427</strain>
    </source>
</reference>
<dbReference type="Proteomes" id="UP000191554">
    <property type="component" value="Unassembled WGS sequence"/>
</dbReference>
<proteinExistence type="predicted"/>
<keyword evidence="3" id="KW-1185">Reference proteome</keyword>
<keyword evidence="1" id="KW-1133">Transmembrane helix</keyword>
<feature type="transmembrane region" description="Helical" evidence="1">
    <location>
        <begin position="31"/>
        <end position="49"/>
    </location>
</feature>
<dbReference type="RefSeq" id="WP_165755814.1">
    <property type="nucleotide sequence ID" value="NZ_MZGX01000038.1"/>
</dbReference>
<evidence type="ECO:0000256" key="1">
    <source>
        <dbReference type="SAM" id="Phobius"/>
    </source>
</evidence>
<keyword evidence="1" id="KW-0472">Membrane</keyword>
<feature type="transmembrane region" description="Helical" evidence="1">
    <location>
        <begin position="7"/>
        <end position="25"/>
    </location>
</feature>
<evidence type="ECO:0000313" key="2">
    <source>
        <dbReference type="EMBL" id="OPX41981.1"/>
    </source>
</evidence>
<dbReference type="EMBL" id="MZGX01000038">
    <property type="protein sequence ID" value="OPX41981.1"/>
    <property type="molecule type" value="Genomic_DNA"/>
</dbReference>
<gene>
    <name evidence="2" type="ORF">CLHUN_41520</name>
</gene>
<dbReference type="AlphaFoldDB" id="A0A1V4SFG4"/>
<protein>
    <submittedName>
        <fullName evidence="2">Uncharacterized protein</fullName>
    </submittedName>
</protein>
<evidence type="ECO:0000313" key="3">
    <source>
        <dbReference type="Proteomes" id="UP000191554"/>
    </source>
</evidence>
<name>A0A1V4SFG4_RUMHU</name>
<sequence>MDDRFKKLLTIIGMIFLFIIALRILGFVLNLLFPVAIIGLIGYIVFRVINKNGAKKY</sequence>